<evidence type="ECO:0000313" key="1">
    <source>
        <dbReference type="EMBL" id="SCG80204.1"/>
    </source>
</evidence>
<dbReference type="AlphaFoldDB" id="A0A1C5KBS6"/>
<evidence type="ECO:0000313" key="2">
    <source>
        <dbReference type="Proteomes" id="UP000198217"/>
    </source>
</evidence>
<organism evidence="1 2">
    <name type="scientific">Micromonospora echinaurantiaca</name>
    <dbReference type="NCBI Taxonomy" id="47857"/>
    <lineage>
        <taxon>Bacteria</taxon>
        <taxon>Bacillati</taxon>
        <taxon>Actinomycetota</taxon>
        <taxon>Actinomycetes</taxon>
        <taxon>Micromonosporales</taxon>
        <taxon>Micromonosporaceae</taxon>
        <taxon>Micromonospora</taxon>
    </lineage>
</organism>
<name>A0A1C5KBS6_9ACTN</name>
<gene>
    <name evidence="1" type="ORF">GA0070609_6304</name>
</gene>
<accession>A0A1C5KBS6</accession>
<reference evidence="1 2" key="1">
    <citation type="submission" date="2016-06" db="EMBL/GenBank/DDBJ databases">
        <authorList>
            <person name="Kjaerup R.B."/>
            <person name="Dalgaard T.S."/>
            <person name="Juul-Madsen H.R."/>
        </authorList>
    </citation>
    <scope>NUCLEOTIDE SEQUENCE [LARGE SCALE GENOMIC DNA]</scope>
    <source>
        <strain evidence="1 2">DSM 43904</strain>
    </source>
</reference>
<sequence length="49" mass="5360">MRLAAQSAINFAANSMINAEWGDRYLAAWVVRRGGQGAVFSGFGWLRVS</sequence>
<protein>
    <submittedName>
        <fullName evidence="1">Uncharacterized protein</fullName>
    </submittedName>
</protein>
<dbReference type="Proteomes" id="UP000198217">
    <property type="component" value="Chromosome I"/>
</dbReference>
<dbReference type="EMBL" id="LT607750">
    <property type="protein sequence ID" value="SCG80204.1"/>
    <property type="molecule type" value="Genomic_DNA"/>
</dbReference>
<proteinExistence type="predicted"/>
<keyword evidence="2" id="KW-1185">Reference proteome</keyword>